<proteinExistence type="predicted"/>
<dbReference type="RefSeq" id="WP_073371999.1">
    <property type="nucleotide sequence ID" value="NZ_FQWB01000013.1"/>
</dbReference>
<protein>
    <submittedName>
        <fullName evidence="2">Uncharacterized protein</fullName>
    </submittedName>
</protein>
<evidence type="ECO:0000313" key="2">
    <source>
        <dbReference type="EMBL" id="SHH04594.1"/>
    </source>
</evidence>
<dbReference type="AlphaFoldDB" id="A0A1M5PS24"/>
<sequence length="179" mass="19981">MKKIIVLLLTAIMSLSSCEKDDICDANTPTTPRLIIEFYDISNPSVLKNVTNLKVIGEGMTEGIIFNPNSTDESQYLTNGNKIAIPLKTDGDTTSYNFILNSGNPNPILTDTDKVTFNYSRADVFVSRACGFKTLFKFNGNNAIEHTAVPATRPKWMQYISVEKSNIDNENETHIKVFF</sequence>
<dbReference type="STRING" id="468056.SAMN05443549_1133"/>
<dbReference type="Proteomes" id="UP000184516">
    <property type="component" value="Unassembled WGS sequence"/>
</dbReference>
<evidence type="ECO:0000256" key="1">
    <source>
        <dbReference type="SAM" id="SignalP"/>
    </source>
</evidence>
<dbReference type="PROSITE" id="PS51257">
    <property type="entry name" value="PROKAR_LIPOPROTEIN"/>
    <property type="match status" value="1"/>
</dbReference>
<dbReference type="InterPro" id="IPR045607">
    <property type="entry name" value="DUF6452"/>
</dbReference>
<name>A0A1M5PS24_9FLAO</name>
<dbReference type="EMBL" id="FQWB01000013">
    <property type="protein sequence ID" value="SHH04594.1"/>
    <property type="molecule type" value="Genomic_DNA"/>
</dbReference>
<reference evidence="3" key="1">
    <citation type="submission" date="2016-11" db="EMBL/GenBank/DDBJ databases">
        <authorList>
            <person name="Varghese N."/>
            <person name="Submissions S."/>
        </authorList>
    </citation>
    <scope>NUCLEOTIDE SEQUENCE [LARGE SCALE GENOMIC DNA]</scope>
    <source>
        <strain evidence="3">DSM 19978</strain>
    </source>
</reference>
<keyword evidence="1" id="KW-0732">Signal</keyword>
<keyword evidence="3" id="KW-1185">Reference proteome</keyword>
<feature type="signal peptide" evidence="1">
    <location>
        <begin position="1"/>
        <end position="19"/>
    </location>
</feature>
<dbReference type="Pfam" id="PF20050">
    <property type="entry name" value="DUF6452"/>
    <property type="match status" value="1"/>
</dbReference>
<dbReference type="OrthoDB" id="663527at2"/>
<organism evidence="2 3">
    <name type="scientific">Flavobacterium fluvii</name>
    <dbReference type="NCBI Taxonomy" id="468056"/>
    <lineage>
        <taxon>Bacteria</taxon>
        <taxon>Pseudomonadati</taxon>
        <taxon>Bacteroidota</taxon>
        <taxon>Flavobacteriia</taxon>
        <taxon>Flavobacteriales</taxon>
        <taxon>Flavobacteriaceae</taxon>
        <taxon>Flavobacterium</taxon>
    </lineage>
</organism>
<accession>A0A1M5PS24</accession>
<gene>
    <name evidence="2" type="ORF">SAMN05443549_1133</name>
</gene>
<feature type="chain" id="PRO_5013313865" evidence="1">
    <location>
        <begin position="20"/>
        <end position="179"/>
    </location>
</feature>
<evidence type="ECO:0000313" key="3">
    <source>
        <dbReference type="Proteomes" id="UP000184516"/>
    </source>
</evidence>